<name>W2QYA6_PHYN3</name>
<organism evidence="1 2">
    <name type="scientific">Phytophthora nicotianae (strain INRA-310)</name>
    <name type="common">Phytophthora parasitica</name>
    <dbReference type="NCBI Taxonomy" id="761204"/>
    <lineage>
        <taxon>Eukaryota</taxon>
        <taxon>Sar</taxon>
        <taxon>Stramenopiles</taxon>
        <taxon>Oomycota</taxon>
        <taxon>Peronosporomycetes</taxon>
        <taxon>Peronosporales</taxon>
        <taxon>Peronosporaceae</taxon>
        <taxon>Phytophthora</taxon>
    </lineage>
</organism>
<accession>W2QYA6</accession>
<dbReference type="EMBL" id="KI669566">
    <property type="protein sequence ID" value="ETN18113.1"/>
    <property type="molecule type" value="Genomic_DNA"/>
</dbReference>
<evidence type="ECO:0000313" key="2">
    <source>
        <dbReference type="Proteomes" id="UP000018817"/>
    </source>
</evidence>
<dbReference type="Proteomes" id="UP000018817">
    <property type="component" value="Unassembled WGS sequence"/>
</dbReference>
<reference evidence="2" key="1">
    <citation type="submission" date="2011-12" db="EMBL/GenBank/DDBJ databases">
        <authorList>
            <consortium name="The Broad Institute Genome Sequencing Platform"/>
            <person name="Russ C."/>
            <person name="Tyler B."/>
            <person name="Panabieres F."/>
            <person name="Shan W."/>
            <person name="Tripathy S."/>
            <person name="Grunwald N."/>
            <person name="Machado M."/>
            <person name="Young S.K."/>
            <person name="Zeng Q."/>
            <person name="Gargeya S."/>
            <person name="Fitzgerald M."/>
            <person name="Haas B."/>
            <person name="Abouelleil A."/>
            <person name="Alvarado L."/>
            <person name="Arachchi H.M."/>
            <person name="Berlin A."/>
            <person name="Chapman S.B."/>
            <person name="Gearin G."/>
            <person name="Goldberg J."/>
            <person name="Griggs A."/>
            <person name="Gujja S."/>
            <person name="Hansen M."/>
            <person name="Heiman D."/>
            <person name="Howarth C."/>
            <person name="Larimer J."/>
            <person name="Lui A."/>
            <person name="MacDonald P.J.P."/>
            <person name="McCowen C."/>
            <person name="Montmayeur A."/>
            <person name="Murphy C."/>
            <person name="Neiman D."/>
            <person name="Pearson M."/>
            <person name="Priest M."/>
            <person name="Roberts A."/>
            <person name="Saif S."/>
            <person name="Shea T."/>
            <person name="Sisk P."/>
            <person name="Stolte C."/>
            <person name="Sykes S."/>
            <person name="Wortman J."/>
            <person name="Nusbaum C."/>
            <person name="Birren B."/>
        </authorList>
    </citation>
    <scope>NUCLEOTIDE SEQUENCE [LARGE SCALE GENOMIC DNA]</scope>
    <source>
        <strain evidence="2">INRA-310</strain>
    </source>
</reference>
<dbReference type="GeneID" id="20190117"/>
<dbReference type="AlphaFoldDB" id="W2QYA6"/>
<dbReference type="RefSeq" id="XP_008896565.1">
    <property type="nucleotide sequence ID" value="XM_008898317.1"/>
</dbReference>
<dbReference type="VEuPathDB" id="FungiDB:PPTG_21518"/>
<evidence type="ECO:0000313" key="1">
    <source>
        <dbReference type="EMBL" id="ETN18113.1"/>
    </source>
</evidence>
<proteinExistence type="predicted"/>
<sequence>MEQFEEAVELQTFLQEMSAVAWEILKQHIGPDSRLRKKKDGQIPQLKINVDEENVKQSDVWLRTWFRILAVYDTEVDNKLLKLNKETISKKMHEILADVQNRKCDRGPSKCLKNAFTTSYADDKFLQYLMRCCKAYFTAPSAYAAQYVAIVLSSGFGKSRIVYQVAQMLAGPSAGLPESDAIDAQLLNVCARTNNPSAFPVATPALTNFFFRHDNIQSRLDLALEYASTNWEQAKTDWLEVFGTTEGSNTGGEQELEAVNEDHRRTKTRKRSLPSSKITGKTYLLMKGWFRL</sequence>
<dbReference type="OMA" id="TWFRILA"/>
<protein>
    <submittedName>
        <fullName evidence="1">Uncharacterized protein</fullName>
    </submittedName>
</protein>
<reference evidence="1 2" key="2">
    <citation type="submission" date="2013-11" db="EMBL/GenBank/DDBJ databases">
        <title>The Genome Sequence of Phytophthora parasitica INRA-310.</title>
        <authorList>
            <consortium name="The Broad Institute Genomics Platform"/>
            <person name="Russ C."/>
            <person name="Tyler B."/>
            <person name="Panabieres F."/>
            <person name="Shan W."/>
            <person name="Tripathy S."/>
            <person name="Grunwald N."/>
            <person name="Machado M."/>
            <person name="Johnson C.S."/>
            <person name="Arredondo F."/>
            <person name="Hong C."/>
            <person name="Coffey M."/>
            <person name="Young S.K."/>
            <person name="Zeng Q."/>
            <person name="Gargeya S."/>
            <person name="Fitzgerald M."/>
            <person name="Abouelleil A."/>
            <person name="Alvarado L."/>
            <person name="Chapman S.B."/>
            <person name="Gainer-Dewar J."/>
            <person name="Goldberg J."/>
            <person name="Griggs A."/>
            <person name="Gujja S."/>
            <person name="Hansen M."/>
            <person name="Howarth C."/>
            <person name="Imamovic A."/>
            <person name="Ireland A."/>
            <person name="Larimer J."/>
            <person name="McCowan C."/>
            <person name="Murphy C."/>
            <person name="Pearson M."/>
            <person name="Poon T.W."/>
            <person name="Priest M."/>
            <person name="Roberts A."/>
            <person name="Saif S."/>
            <person name="Shea T."/>
            <person name="Sykes S."/>
            <person name="Wortman J."/>
            <person name="Nusbaum C."/>
            <person name="Birren B."/>
        </authorList>
    </citation>
    <scope>NUCLEOTIDE SEQUENCE [LARGE SCALE GENOMIC DNA]</scope>
    <source>
        <strain evidence="1 2">INRA-310</strain>
    </source>
</reference>
<gene>
    <name evidence="1" type="ORF">PPTG_21518</name>
</gene>